<keyword evidence="4" id="KW-1185">Reference proteome</keyword>
<dbReference type="Proteomes" id="UP000501939">
    <property type="component" value="Chromosome"/>
</dbReference>
<dbReference type="PROSITE" id="PS51257">
    <property type="entry name" value="PROKAR_LIPOPROTEIN"/>
    <property type="match status" value="1"/>
</dbReference>
<feature type="region of interest" description="Disordered" evidence="1">
    <location>
        <begin position="25"/>
        <end position="54"/>
    </location>
</feature>
<accession>A0A6G8S619</accession>
<dbReference type="EMBL" id="CP049916">
    <property type="protein sequence ID" value="QIO09413.1"/>
    <property type="molecule type" value="Genomic_DNA"/>
</dbReference>
<feature type="compositionally biased region" description="Polar residues" evidence="1">
    <location>
        <begin position="40"/>
        <end position="54"/>
    </location>
</feature>
<protein>
    <recommendedName>
        <fullName evidence="5">Lipoprotein</fullName>
    </recommendedName>
</protein>
<keyword evidence="2" id="KW-0732">Signal</keyword>
<evidence type="ECO:0000313" key="3">
    <source>
        <dbReference type="EMBL" id="QIO09413.1"/>
    </source>
</evidence>
<organism evidence="3 4">
    <name type="scientific">Acinetobacter lanii</name>
    <dbReference type="NCBI Taxonomy" id="2715163"/>
    <lineage>
        <taxon>Bacteria</taxon>
        <taxon>Pseudomonadati</taxon>
        <taxon>Pseudomonadota</taxon>
        <taxon>Gammaproteobacteria</taxon>
        <taxon>Moraxellales</taxon>
        <taxon>Moraxellaceae</taxon>
        <taxon>Acinetobacter</taxon>
    </lineage>
</organism>
<gene>
    <name evidence="3" type="ORF">G8D99_10535</name>
</gene>
<evidence type="ECO:0000256" key="1">
    <source>
        <dbReference type="SAM" id="MobiDB-lite"/>
    </source>
</evidence>
<name>A0A6G8S619_9GAMM</name>
<proteinExistence type="predicted"/>
<feature type="compositionally biased region" description="Low complexity" evidence="1">
    <location>
        <begin position="25"/>
        <end position="39"/>
    </location>
</feature>
<evidence type="ECO:0000256" key="2">
    <source>
        <dbReference type="SAM" id="SignalP"/>
    </source>
</evidence>
<feature type="chain" id="PRO_5026332703" description="Lipoprotein" evidence="2">
    <location>
        <begin position="21"/>
        <end position="348"/>
    </location>
</feature>
<evidence type="ECO:0000313" key="4">
    <source>
        <dbReference type="Proteomes" id="UP000501939"/>
    </source>
</evidence>
<sequence>MKFKTLSFAVLTSLSLIGCGGGSDHNNSNTDNNNTSNTHPSGNNGSTGNENQPNRQITQWSNFRTDYHYKNNVNLSLDITHTQFSIVNGKLYAILDDYDDQEIYLTTTGEYLAIGPINSQYGALLGDITVKNDQFTIYPYSKIGSKGLVFTHDNKRIDLSGKPVLVTIDPYLNWNVNYPQLNDNSFDPEFFNKLKGYQKLNFPQGSVCLQETKYTNNQSYLSLFQSSNDNKKLFEDYAASYLNHINHGYAKLTQFFNATAYLYSSDQNPENAQHGVANYQDNYYSAYLEQQGIEYELAEYIQETKDKANNPNLSAEAKAAYLAYANDLSQGCDLYNDVAIKFLKQNIK</sequence>
<dbReference type="KEGG" id="alj:G8D99_10535"/>
<dbReference type="RefSeq" id="WP_166325539.1">
    <property type="nucleotide sequence ID" value="NZ_CP049916.1"/>
</dbReference>
<evidence type="ECO:0008006" key="5">
    <source>
        <dbReference type="Google" id="ProtNLM"/>
    </source>
</evidence>
<reference evidence="3 4" key="1">
    <citation type="submission" date="2020-03" db="EMBL/GenBank/DDBJ databases">
        <authorList>
            <person name="Zhu W."/>
        </authorList>
    </citation>
    <scope>NUCLEOTIDE SEQUENCE [LARGE SCALE GENOMIC DNA]</scope>
    <source>
        <strain evidence="3 4">185</strain>
    </source>
</reference>
<dbReference type="AlphaFoldDB" id="A0A6G8S619"/>
<feature type="signal peptide" evidence="2">
    <location>
        <begin position="1"/>
        <end position="20"/>
    </location>
</feature>